<reference evidence="4 5" key="1">
    <citation type="submission" date="2015-12" db="EMBL/GenBank/DDBJ databases">
        <title>Nitrous oxide reduction kinetics distinguish bacteria harboring typical versus atypical NosZ.</title>
        <authorList>
            <person name="Yoon S."/>
            <person name="Nissen S."/>
            <person name="Park D."/>
            <person name="Sanford R.A."/>
            <person name="Loeffler F.E."/>
        </authorList>
    </citation>
    <scope>NUCLEOTIDE SEQUENCE [LARGE SCALE GENOMIC DNA]</scope>
    <source>
        <strain evidence="4 5">ATCC BAA-841</strain>
    </source>
</reference>
<dbReference type="GO" id="GO:0016747">
    <property type="term" value="F:acyltransferase activity, transferring groups other than amino-acyl groups"/>
    <property type="evidence" value="ECO:0007669"/>
    <property type="project" value="InterPro"/>
</dbReference>
<dbReference type="PROSITE" id="PS51186">
    <property type="entry name" value="GNAT"/>
    <property type="match status" value="1"/>
</dbReference>
<feature type="domain" description="N-acetyltransferase" evidence="3">
    <location>
        <begin position="18"/>
        <end position="163"/>
    </location>
</feature>
<evidence type="ECO:0000313" key="4">
    <source>
        <dbReference type="EMBL" id="KXB28900.1"/>
    </source>
</evidence>
<accession>A0A133XD95</accession>
<comment type="caution">
    <text evidence="4">The sequence shown here is derived from an EMBL/GenBank/DDBJ whole genome shotgun (WGS) entry which is preliminary data.</text>
</comment>
<dbReference type="InterPro" id="IPR016181">
    <property type="entry name" value="Acyl_CoA_acyltransferase"/>
</dbReference>
<dbReference type="STRING" id="281362.AT959_18895"/>
<evidence type="ECO:0000259" key="3">
    <source>
        <dbReference type="PROSITE" id="PS51186"/>
    </source>
</evidence>
<dbReference type="InterPro" id="IPR000182">
    <property type="entry name" value="GNAT_dom"/>
</dbReference>
<dbReference type="Gene3D" id="3.40.630.30">
    <property type="match status" value="1"/>
</dbReference>
<dbReference type="InterPro" id="IPR050832">
    <property type="entry name" value="Bact_Acetyltransf"/>
</dbReference>
<evidence type="ECO:0000313" key="5">
    <source>
        <dbReference type="Proteomes" id="UP000070186"/>
    </source>
</evidence>
<evidence type="ECO:0000256" key="2">
    <source>
        <dbReference type="ARBA" id="ARBA00023315"/>
    </source>
</evidence>
<dbReference type="Pfam" id="PF00583">
    <property type="entry name" value="Acetyltransf_1"/>
    <property type="match status" value="1"/>
</dbReference>
<organism evidence="4 5">
    <name type="scientific">Dechloromonas denitrificans</name>
    <dbReference type="NCBI Taxonomy" id="281362"/>
    <lineage>
        <taxon>Bacteria</taxon>
        <taxon>Pseudomonadati</taxon>
        <taxon>Pseudomonadota</taxon>
        <taxon>Betaproteobacteria</taxon>
        <taxon>Rhodocyclales</taxon>
        <taxon>Azonexaceae</taxon>
        <taxon>Dechloromonas</taxon>
    </lineage>
</organism>
<dbReference type="CDD" id="cd04301">
    <property type="entry name" value="NAT_SF"/>
    <property type="match status" value="1"/>
</dbReference>
<evidence type="ECO:0000256" key="1">
    <source>
        <dbReference type="ARBA" id="ARBA00022679"/>
    </source>
</evidence>
<keyword evidence="5" id="KW-1185">Reference proteome</keyword>
<keyword evidence="2" id="KW-0012">Acyltransferase</keyword>
<keyword evidence="1" id="KW-0808">Transferase</keyword>
<sequence length="163" mass="17901">MAGPNGCPKLPDVMMEDFTIAELDWNDQAAVATARELVIGVFDNPLHYSATRIGEEFAPALAPLQRCFFVAYQGGGMVGAGGIKSADWASHTHLLYLSVVLPAARGQGIGRELVKSRLAWLRQNNAHGRVLVSTVKARRFLGLGFRQLNRRDIDGKSLMFLEY</sequence>
<proteinExistence type="predicted"/>
<dbReference type="AlphaFoldDB" id="A0A133XD95"/>
<dbReference type="Proteomes" id="UP000070186">
    <property type="component" value="Unassembled WGS sequence"/>
</dbReference>
<dbReference type="SUPFAM" id="SSF55729">
    <property type="entry name" value="Acyl-CoA N-acyltransferases (Nat)"/>
    <property type="match status" value="1"/>
</dbReference>
<protein>
    <recommendedName>
        <fullName evidence="3">N-acetyltransferase domain-containing protein</fullName>
    </recommendedName>
</protein>
<dbReference type="PANTHER" id="PTHR43877">
    <property type="entry name" value="AMINOALKYLPHOSPHONATE N-ACETYLTRANSFERASE-RELATED-RELATED"/>
    <property type="match status" value="1"/>
</dbReference>
<gene>
    <name evidence="4" type="ORF">AT959_18895</name>
</gene>
<name>A0A133XD95_9RHOO</name>
<dbReference type="EMBL" id="LODL01000040">
    <property type="protein sequence ID" value="KXB28900.1"/>
    <property type="molecule type" value="Genomic_DNA"/>
</dbReference>